<dbReference type="Proteomes" id="UP000010301">
    <property type="component" value="Unassembled WGS sequence"/>
</dbReference>
<evidence type="ECO:0000313" key="1">
    <source>
        <dbReference type="EMBL" id="EEH64267.1"/>
    </source>
</evidence>
<organism evidence="1 2">
    <name type="scientific">Gleimia coleocanis DSM 15436</name>
    <dbReference type="NCBI Taxonomy" id="525245"/>
    <lineage>
        <taxon>Bacteria</taxon>
        <taxon>Bacillati</taxon>
        <taxon>Actinomycetota</taxon>
        <taxon>Actinomycetes</taxon>
        <taxon>Actinomycetales</taxon>
        <taxon>Actinomycetaceae</taxon>
        <taxon>Gleimia</taxon>
    </lineage>
</organism>
<name>C0VZG6_9ACTO</name>
<sequence length="55" mass="6615">TDLTDYIRETDNARVALRRVQDRNFTDREWQKIIDFIKGGYDEAYPNFTRNKSCV</sequence>
<comment type="caution">
    <text evidence="1">The sequence shown here is derived from an EMBL/GenBank/DDBJ whole genome shotgun (WGS) entry which is preliminary data.</text>
</comment>
<keyword evidence="2" id="KW-1185">Reference proteome</keyword>
<reference evidence="1 2" key="1">
    <citation type="submission" date="2009-01" db="EMBL/GenBank/DDBJ databases">
        <authorList>
            <person name="Qin X."/>
            <person name="Bachman B."/>
            <person name="Battles P."/>
            <person name="Bell A."/>
            <person name="Bess C."/>
            <person name="Bickham C."/>
            <person name="Chaboub L."/>
            <person name="Chen D."/>
            <person name="Coyle M."/>
            <person name="Deiros D.R."/>
            <person name="Dinh H."/>
            <person name="Forbes L."/>
            <person name="Fowler G."/>
            <person name="Francisco L."/>
            <person name="Fu Q."/>
            <person name="Gubbala S."/>
            <person name="Hale W."/>
            <person name="Han Y."/>
            <person name="Hemphill L."/>
            <person name="Highlander S.K."/>
            <person name="Hirani K."/>
            <person name="Hogues M."/>
            <person name="Jackson L."/>
            <person name="Jakkamsetti A."/>
            <person name="Javaid M."/>
            <person name="Jiang H."/>
            <person name="Korchina V."/>
            <person name="Kovar C."/>
            <person name="Lara F."/>
            <person name="Lee S."/>
            <person name="Mata R."/>
            <person name="Mathew T."/>
            <person name="Moen C."/>
            <person name="Morales K."/>
            <person name="Munidasa M."/>
            <person name="Nazareth L."/>
            <person name="Ngo R."/>
            <person name="Nguyen L."/>
            <person name="Okwuonu G."/>
            <person name="Ongeri F."/>
            <person name="Patil S."/>
            <person name="Petrosino J."/>
            <person name="Pham C."/>
            <person name="Pham P."/>
            <person name="Pu L.-L."/>
            <person name="Puazo M."/>
            <person name="Raj R."/>
            <person name="Reid J."/>
            <person name="Rouhana J."/>
            <person name="Saada N."/>
            <person name="Shang Y."/>
            <person name="Simmons D."/>
            <person name="Thornton R."/>
            <person name="Warren J."/>
            <person name="Weissenberger G."/>
            <person name="Zhang J."/>
            <person name="Zhang L."/>
            <person name="Zhou C."/>
            <person name="Zhu D."/>
            <person name="Muzny D."/>
            <person name="Worley K."/>
            <person name="Gibbs R."/>
        </authorList>
    </citation>
    <scope>NUCLEOTIDE SEQUENCE [LARGE SCALE GENOMIC DNA]</scope>
    <source>
        <strain evidence="1 2">DSM 15436</strain>
    </source>
</reference>
<evidence type="ECO:0000313" key="2">
    <source>
        <dbReference type="Proteomes" id="UP000010301"/>
    </source>
</evidence>
<dbReference type="HOGENOM" id="CLU_3018567_0_0_11"/>
<protein>
    <submittedName>
        <fullName evidence="1">Uncharacterized protein</fullName>
    </submittedName>
</protein>
<gene>
    <name evidence="1" type="ORF">HMPREF0044_0556</name>
</gene>
<proteinExistence type="predicted"/>
<dbReference type="AlphaFoldDB" id="C0VZG6"/>
<feature type="non-terminal residue" evidence="1">
    <location>
        <position position="1"/>
    </location>
</feature>
<dbReference type="EMBL" id="ACFG01000006">
    <property type="protein sequence ID" value="EEH64267.1"/>
    <property type="molecule type" value="Genomic_DNA"/>
</dbReference>
<accession>C0VZG6</accession>